<proteinExistence type="predicted"/>
<evidence type="ECO:0000313" key="1">
    <source>
        <dbReference type="EMBL" id="KNC78759.1"/>
    </source>
</evidence>
<reference evidence="1 2" key="1">
    <citation type="submission" date="2011-02" db="EMBL/GenBank/DDBJ databases">
        <title>The Genome Sequence of Sphaeroforma arctica JP610.</title>
        <authorList>
            <consortium name="The Broad Institute Genome Sequencing Platform"/>
            <person name="Russ C."/>
            <person name="Cuomo C."/>
            <person name="Young S.K."/>
            <person name="Zeng Q."/>
            <person name="Gargeya S."/>
            <person name="Alvarado L."/>
            <person name="Berlin A."/>
            <person name="Chapman S.B."/>
            <person name="Chen Z."/>
            <person name="Freedman E."/>
            <person name="Gellesch M."/>
            <person name="Goldberg J."/>
            <person name="Griggs A."/>
            <person name="Gujja S."/>
            <person name="Heilman E."/>
            <person name="Heiman D."/>
            <person name="Howarth C."/>
            <person name="Mehta T."/>
            <person name="Neiman D."/>
            <person name="Pearson M."/>
            <person name="Roberts A."/>
            <person name="Saif S."/>
            <person name="Shea T."/>
            <person name="Shenoy N."/>
            <person name="Sisk P."/>
            <person name="Stolte C."/>
            <person name="Sykes S."/>
            <person name="White J."/>
            <person name="Yandava C."/>
            <person name="Burger G."/>
            <person name="Gray M.W."/>
            <person name="Holland P.W.H."/>
            <person name="King N."/>
            <person name="Lang F.B.F."/>
            <person name="Roger A.J."/>
            <person name="Ruiz-Trillo I."/>
            <person name="Haas B."/>
            <person name="Nusbaum C."/>
            <person name="Birren B."/>
        </authorList>
    </citation>
    <scope>NUCLEOTIDE SEQUENCE [LARGE SCALE GENOMIC DNA]</scope>
    <source>
        <strain evidence="1 2">JP610</strain>
    </source>
</reference>
<sequence>MQYSVGEHTSTNRNWLDVSLMIGDQLNREPRKRFDCSQPLHVPNLRNKLVPEWGLGTTWAFILDAHSPQINYLLDNRGIDYDKKASVAIRRDLLLAEICYKGDPRYLTAEGGAVAFQMEYNAMEQEDE</sequence>
<organism evidence="1 2">
    <name type="scientific">Sphaeroforma arctica JP610</name>
    <dbReference type="NCBI Taxonomy" id="667725"/>
    <lineage>
        <taxon>Eukaryota</taxon>
        <taxon>Ichthyosporea</taxon>
        <taxon>Ichthyophonida</taxon>
        <taxon>Sphaeroforma</taxon>
    </lineage>
</organism>
<keyword evidence="2" id="KW-1185">Reference proteome</keyword>
<gene>
    <name evidence="1" type="ORF">SARC_08823</name>
</gene>
<accession>A0A0L0FPX1</accession>
<protein>
    <submittedName>
        <fullName evidence="1">Uncharacterized protein</fullName>
    </submittedName>
</protein>
<dbReference type="Proteomes" id="UP000054560">
    <property type="component" value="Unassembled WGS sequence"/>
</dbReference>
<dbReference type="AlphaFoldDB" id="A0A0L0FPX1"/>
<name>A0A0L0FPX1_9EUKA</name>
<dbReference type="EMBL" id="KQ242429">
    <property type="protein sequence ID" value="KNC78759.1"/>
    <property type="molecule type" value="Genomic_DNA"/>
</dbReference>
<dbReference type="GeneID" id="25909327"/>
<evidence type="ECO:0000313" key="2">
    <source>
        <dbReference type="Proteomes" id="UP000054560"/>
    </source>
</evidence>
<dbReference type="RefSeq" id="XP_014152661.1">
    <property type="nucleotide sequence ID" value="XM_014297186.1"/>
</dbReference>